<keyword evidence="5" id="KW-0169">Cobalamin biosynthesis</keyword>
<name>A0A4V0YFN6_9BACL</name>
<evidence type="ECO:0000256" key="1">
    <source>
        <dbReference type="ARBA" id="ARBA00001933"/>
    </source>
</evidence>
<dbReference type="CDD" id="cd00609">
    <property type="entry name" value="AAT_like"/>
    <property type="match status" value="1"/>
</dbReference>
<dbReference type="SUPFAM" id="SSF53383">
    <property type="entry name" value="PLP-dependent transferases"/>
    <property type="match status" value="1"/>
</dbReference>
<evidence type="ECO:0000256" key="8">
    <source>
        <dbReference type="ARBA" id="ARBA00029996"/>
    </source>
</evidence>
<dbReference type="InterPro" id="IPR004838">
    <property type="entry name" value="NHTrfase_class1_PyrdxlP-BS"/>
</dbReference>
<feature type="domain" description="Aminotransferase class I/classII large" evidence="10">
    <location>
        <begin position="25"/>
        <end position="353"/>
    </location>
</feature>
<comment type="function">
    <text evidence="2">Decarboxylates L-threonine-O-3-phosphate to yield (R)-1-amino-2-propanol O-2-phosphate, the precursor for the linkage between the nucleotide loop and the corrin ring in cobalamin.</text>
</comment>
<dbReference type="EMBL" id="CP035492">
    <property type="protein sequence ID" value="QAY68341.1"/>
    <property type="molecule type" value="Genomic_DNA"/>
</dbReference>
<dbReference type="Proteomes" id="UP000293568">
    <property type="component" value="Chromosome"/>
</dbReference>
<evidence type="ECO:0000313" key="11">
    <source>
        <dbReference type="EMBL" id="QAY68341.1"/>
    </source>
</evidence>
<proteinExistence type="predicted"/>
<dbReference type="AlphaFoldDB" id="A0A4V0YFN6"/>
<protein>
    <recommendedName>
        <fullName evidence="4">threonine-phosphate decarboxylase</fullName>
        <ecNumber evidence="4">4.1.1.81</ecNumber>
    </recommendedName>
    <alternativeName>
        <fullName evidence="8">L-threonine-O-3-phosphate decarboxylase</fullName>
    </alternativeName>
</protein>
<dbReference type="Gene3D" id="3.90.1150.10">
    <property type="entry name" value="Aspartate Aminotransferase, domain 1"/>
    <property type="match status" value="1"/>
</dbReference>
<dbReference type="InterPro" id="IPR005860">
    <property type="entry name" value="CobD"/>
</dbReference>
<dbReference type="InterPro" id="IPR004839">
    <property type="entry name" value="Aminotransferase_I/II_large"/>
</dbReference>
<evidence type="ECO:0000256" key="4">
    <source>
        <dbReference type="ARBA" id="ARBA00012285"/>
    </source>
</evidence>
<dbReference type="PANTHER" id="PTHR42885">
    <property type="entry name" value="HISTIDINOL-PHOSPHATE AMINOTRANSFERASE-RELATED"/>
    <property type="match status" value="1"/>
</dbReference>
<keyword evidence="7 11" id="KW-0456">Lyase</keyword>
<evidence type="ECO:0000313" key="12">
    <source>
        <dbReference type="Proteomes" id="UP000293568"/>
    </source>
</evidence>
<sequence length="367" mass="40484">MLEKYGHGGDLLTASSAYGLPEEQFLDFSSNMNPLGPPPAVREELLRYADRIMHYPDPAVRRLRAKLAAKHGIRAESILAGNGAAELIDLVVRAIKPAKAGIAIPSFGEYGDALRKHGSGIIPVLLKPENGFALDEAAISDSRELAEADLYIIGSPNNPTGRLVRPELLLALAEQGKTVVVDEAFIDFLPDETSHTLIREAEKRLNLLVIRSMTKFYAIPGIRLGYIAGHPERIAQLQQLQIPWSVNSLAQRIGEAVLDDETFAQRSIRWLQQERPWLESRLRGLGASVYPGAANYLLVRLPDWKGLTAASLQQAMGKQGVLIRDASRFEGLDSRYVRVAVKQRPDNERLLAAFKLAMQQIAGDRSD</sequence>
<organism evidence="11 12">
    <name type="scientific">Paenibacillus protaetiae</name>
    <dbReference type="NCBI Taxonomy" id="2509456"/>
    <lineage>
        <taxon>Bacteria</taxon>
        <taxon>Bacillati</taxon>
        <taxon>Bacillota</taxon>
        <taxon>Bacilli</taxon>
        <taxon>Bacillales</taxon>
        <taxon>Paenibacillaceae</taxon>
        <taxon>Paenibacillus</taxon>
    </lineage>
</organism>
<dbReference type="PANTHER" id="PTHR42885:SF1">
    <property type="entry name" value="THREONINE-PHOSPHATE DECARBOXYLASE"/>
    <property type="match status" value="1"/>
</dbReference>
<dbReference type="GO" id="GO:0048472">
    <property type="term" value="F:threonine-phosphate decarboxylase activity"/>
    <property type="evidence" value="ECO:0007669"/>
    <property type="project" value="UniProtKB-EC"/>
</dbReference>
<dbReference type="GO" id="GO:0030170">
    <property type="term" value="F:pyridoxal phosphate binding"/>
    <property type="evidence" value="ECO:0007669"/>
    <property type="project" value="InterPro"/>
</dbReference>
<evidence type="ECO:0000259" key="10">
    <source>
        <dbReference type="Pfam" id="PF00155"/>
    </source>
</evidence>
<dbReference type="InterPro" id="IPR015424">
    <property type="entry name" value="PyrdxlP-dep_Trfase"/>
</dbReference>
<keyword evidence="6" id="KW-0663">Pyridoxal phosphate</keyword>
<comment type="pathway">
    <text evidence="3">Cofactor biosynthesis; adenosylcobalamin biosynthesis.</text>
</comment>
<comment type="catalytic activity">
    <reaction evidence="9">
        <text>O-phospho-L-threonine + H(+) = (R)-1-aminopropan-2-yl phosphate + CO2</text>
        <dbReference type="Rhea" id="RHEA:11492"/>
        <dbReference type="ChEBI" id="CHEBI:15378"/>
        <dbReference type="ChEBI" id="CHEBI:16526"/>
        <dbReference type="ChEBI" id="CHEBI:58563"/>
        <dbReference type="ChEBI" id="CHEBI:58675"/>
        <dbReference type="EC" id="4.1.1.81"/>
    </reaction>
</comment>
<dbReference type="RefSeq" id="WP_129444059.1">
    <property type="nucleotide sequence ID" value="NZ_CP035492.1"/>
</dbReference>
<evidence type="ECO:0000256" key="2">
    <source>
        <dbReference type="ARBA" id="ARBA00003444"/>
    </source>
</evidence>
<dbReference type="GO" id="GO:0009236">
    <property type="term" value="P:cobalamin biosynthetic process"/>
    <property type="evidence" value="ECO:0007669"/>
    <property type="project" value="UniProtKB-UniPathway"/>
</dbReference>
<dbReference type="EC" id="4.1.1.81" evidence="4"/>
<accession>A0A4V0YFN6</accession>
<evidence type="ECO:0000256" key="5">
    <source>
        <dbReference type="ARBA" id="ARBA00022573"/>
    </source>
</evidence>
<dbReference type="KEGG" id="pprt:ET464_04120"/>
<evidence type="ECO:0000256" key="3">
    <source>
        <dbReference type="ARBA" id="ARBA00004953"/>
    </source>
</evidence>
<evidence type="ECO:0000256" key="7">
    <source>
        <dbReference type="ARBA" id="ARBA00023239"/>
    </source>
</evidence>
<dbReference type="NCBIfam" id="TIGR01140">
    <property type="entry name" value="L_thr_O3P_dcar"/>
    <property type="match status" value="1"/>
</dbReference>
<dbReference type="OrthoDB" id="9813612at2"/>
<dbReference type="Pfam" id="PF00155">
    <property type="entry name" value="Aminotran_1_2"/>
    <property type="match status" value="1"/>
</dbReference>
<dbReference type="UniPathway" id="UPA00148"/>
<dbReference type="PROSITE" id="PS00105">
    <property type="entry name" value="AA_TRANSFER_CLASS_1"/>
    <property type="match status" value="1"/>
</dbReference>
<evidence type="ECO:0000256" key="9">
    <source>
        <dbReference type="ARBA" id="ARBA00048531"/>
    </source>
</evidence>
<reference evidence="11 12" key="1">
    <citation type="submission" date="2019-01" db="EMBL/GenBank/DDBJ databases">
        <title>Genome sequencing of strain FW100M-2.</title>
        <authorList>
            <person name="Heo J."/>
            <person name="Kim S.-J."/>
            <person name="Kim J.-S."/>
            <person name="Hong S.-B."/>
            <person name="Kwon S.-W."/>
        </authorList>
    </citation>
    <scope>NUCLEOTIDE SEQUENCE [LARGE SCALE GENOMIC DNA]</scope>
    <source>
        <strain evidence="11 12">FW100M-2</strain>
    </source>
</reference>
<comment type="cofactor">
    <cofactor evidence="1">
        <name>pyridoxal 5'-phosphate</name>
        <dbReference type="ChEBI" id="CHEBI:597326"/>
    </cofactor>
</comment>
<gene>
    <name evidence="11" type="ORF">ET464_04120</name>
</gene>
<dbReference type="InterPro" id="IPR015421">
    <property type="entry name" value="PyrdxlP-dep_Trfase_major"/>
</dbReference>
<dbReference type="InterPro" id="IPR015422">
    <property type="entry name" value="PyrdxlP-dep_Trfase_small"/>
</dbReference>
<keyword evidence="12" id="KW-1185">Reference proteome</keyword>
<evidence type="ECO:0000256" key="6">
    <source>
        <dbReference type="ARBA" id="ARBA00022898"/>
    </source>
</evidence>
<dbReference type="Gene3D" id="3.40.640.10">
    <property type="entry name" value="Type I PLP-dependent aspartate aminotransferase-like (Major domain)"/>
    <property type="match status" value="1"/>
</dbReference>